<dbReference type="PRINTS" id="PR01182">
    <property type="entry name" value="ORNDCRBXLASE"/>
</dbReference>
<dbReference type="HOGENOM" id="CLU_026444_0_3_9"/>
<dbReference type="SUPFAM" id="SSF50621">
    <property type="entry name" value="Alanine racemase C-terminal domain-like"/>
    <property type="match status" value="1"/>
</dbReference>
<evidence type="ECO:0000313" key="9">
    <source>
        <dbReference type="EMBL" id="AFC31242.1"/>
    </source>
</evidence>
<dbReference type="Pfam" id="PF02784">
    <property type="entry name" value="Orn_Arg_deC_N"/>
    <property type="match status" value="1"/>
</dbReference>
<dbReference type="InterPro" id="IPR022643">
    <property type="entry name" value="De-COase2_C"/>
</dbReference>
<proteinExistence type="inferred from homology"/>
<organism evidence="9 10">
    <name type="scientific">Paenibacillus mucilaginosus 3016</name>
    <dbReference type="NCBI Taxonomy" id="1116391"/>
    <lineage>
        <taxon>Bacteria</taxon>
        <taxon>Bacillati</taxon>
        <taxon>Bacillota</taxon>
        <taxon>Bacilli</taxon>
        <taxon>Bacillales</taxon>
        <taxon>Paenibacillaceae</taxon>
        <taxon>Paenibacillus</taxon>
    </lineage>
</organism>
<evidence type="ECO:0000256" key="6">
    <source>
        <dbReference type="RuleBase" id="RU003737"/>
    </source>
</evidence>
<dbReference type="RefSeq" id="WP_014370991.1">
    <property type="nucleotide sequence ID" value="NC_016935.1"/>
</dbReference>
<dbReference type="Pfam" id="PF00278">
    <property type="entry name" value="Orn_DAP_Arg_deC"/>
    <property type="match status" value="1"/>
</dbReference>
<dbReference type="SUPFAM" id="SSF51419">
    <property type="entry name" value="PLP-binding barrel"/>
    <property type="match status" value="1"/>
</dbReference>
<dbReference type="Gene3D" id="3.20.20.10">
    <property type="entry name" value="Alanine racemase"/>
    <property type="match status" value="1"/>
</dbReference>
<dbReference type="EMBL" id="CP003235">
    <property type="protein sequence ID" value="AFC31242.1"/>
    <property type="molecule type" value="Genomic_DNA"/>
</dbReference>
<dbReference type="InterPro" id="IPR009006">
    <property type="entry name" value="Ala_racemase/Decarboxylase_C"/>
</dbReference>
<dbReference type="Gene3D" id="2.40.37.10">
    <property type="entry name" value="Lyase, Ornithine Decarboxylase, Chain A, domain 1"/>
    <property type="match status" value="1"/>
</dbReference>
<dbReference type="Proteomes" id="UP000007523">
    <property type="component" value="Chromosome"/>
</dbReference>
<dbReference type="PANTHER" id="PTHR43727">
    <property type="entry name" value="DIAMINOPIMELATE DECARBOXYLASE"/>
    <property type="match status" value="1"/>
</dbReference>
<sequence>MELTVDSLLDEVRLAGLSEKYGTPLYVYDGAVIRRQLETLRSLFPAEAGVEVYYSMKCNPLLGIAQLLRREGCRVEVASAGELAAVLEAGYPPADILFTSPGKTAEELEWAVDLGICSINAESLEEIRRIDRIAAARGRVADIAIRVNPNLEQKTAGIRMSGVSSQFGIDEEELSGVLAELPRLQSVRLIGFHVYFGTQILSADALLAQLEDTFELALRYAEGSGTPLQFLDIGGGWGVPYFAHEAALELDRLRAGIAELWLRYAGRLRGTRIAVESGRFLLAEAGVFLTKVLYRKVSKGSTYLVCDGGSNQHASSAFLGRYIRHNFPMRVLGRSGPSEPVTVTGPLCTATDVLGQKVELPAAAVGDVICVDKSGAYGLTHSPVLFLSHALPAEVLLHDGGEYVLRERGRVHDVIRGQLPLD</sequence>
<evidence type="ECO:0000259" key="8">
    <source>
        <dbReference type="Pfam" id="PF02784"/>
    </source>
</evidence>
<accession>H6NAY7</accession>
<keyword evidence="4" id="KW-0456">Lyase</keyword>
<dbReference type="KEGG" id="pmq:PM3016_4481"/>
<evidence type="ECO:0000259" key="7">
    <source>
        <dbReference type="Pfam" id="PF00278"/>
    </source>
</evidence>
<comment type="similarity">
    <text evidence="6">Belongs to the Orn/Lys/Arg decarboxylase class-II family.</text>
</comment>
<dbReference type="InterPro" id="IPR000183">
    <property type="entry name" value="Orn/DAP/Arg_de-COase"/>
</dbReference>
<reference evidence="9 10" key="1">
    <citation type="journal article" date="2012" name="J. Bacteriol.">
        <title>Complete Genome Sequence of Paenibacillus mucilaginosus 3016, a Bacterium Functional as Microbial Fertilizer.</title>
        <authorList>
            <person name="Ma M."/>
            <person name="Wang Z."/>
            <person name="Li L."/>
            <person name="Jiang X."/>
            <person name="Guan D."/>
            <person name="Cao F."/>
            <person name="Chen H."/>
            <person name="Wang X."/>
            <person name="Shen D."/>
            <person name="Du B."/>
            <person name="Li J."/>
        </authorList>
    </citation>
    <scope>NUCLEOTIDE SEQUENCE [LARGE SCALE GENOMIC DNA]</scope>
    <source>
        <strain evidence="9 10">3016</strain>
    </source>
</reference>
<feature type="modified residue" description="N6-(pyridoxal phosphate)lysine" evidence="5">
    <location>
        <position position="57"/>
    </location>
</feature>
<keyword evidence="10" id="KW-1185">Reference proteome</keyword>
<dbReference type="STRING" id="1116391.PM3016_4481"/>
<feature type="domain" description="Orn/DAP/Arg decarboxylase 2 N-terminal" evidence="8">
    <location>
        <begin position="33"/>
        <end position="282"/>
    </location>
</feature>
<gene>
    <name evidence="9" type="ORF">PM3016_4481</name>
</gene>
<evidence type="ECO:0000256" key="4">
    <source>
        <dbReference type="ARBA" id="ARBA00023239"/>
    </source>
</evidence>
<evidence type="ECO:0000256" key="1">
    <source>
        <dbReference type="ARBA" id="ARBA00001933"/>
    </source>
</evidence>
<keyword evidence="3 5" id="KW-0663">Pyridoxal phosphate</keyword>
<dbReference type="CDD" id="cd06839">
    <property type="entry name" value="PLPDE_III_Btrk_like"/>
    <property type="match status" value="1"/>
</dbReference>
<dbReference type="InterPro" id="IPR022644">
    <property type="entry name" value="De-COase2_N"/>
</dbReference>
<comment type="cofactor">
    <cofactor evidence="1 5">
        <name>pyridoxal 5'-phosphate</name>
        <dbReference type="ChEBI" id="CHEBI:597326"/>
    </cofactor>
</comment>
<keyword evidence="2" id="KW-0210">Decarboxylase</keyword>
<dbReference type="FunFam" id="3.20.20.10:FF:000003">
    <property type="entry name" value="Diaminopimelate decarboxylase"/>
    <property type="match status" value="1"/>
</dbReference>
<dbReference type="InterPro" id="IPR002433">
    <property type="entry name" value="Orn_de-COase"/>
</dbReference>
<dbReference type="AlphaFoldDB" id="H6NAY7"/>
<evidence type="ECO:0000256" key="5">
    <source>
        <dbReference type="PIRSR" id="PIRSR600183-50"/>
    </source>
</evidence>
<dbReference type="InterPro" id="IPR029066">
    <property type="entry name" value="PLP-binding_barrel"/>
</dbReference>
<feature type="domain" description="Orn/DAP/Arg decarboxylase 2 C-terminal" evidence="7">
    <location>
        <begin position="25"/>
        <end position="375"/>
    </location>
</feature>
<dbReference type="GO" id="GO:0008836">
    <property type="term" value="F:diaminopimelate decarboxylase activity"/>
    <property type="evidence" value="ECO:0007669"/>
    <property type="project" value="TreeGrafter"/>
</dbReference>
<dbReference type="GO" id="GO:0006596">
    <property type="term" value="P:polyamine biosynthetic process"/>
    <property type="evidence" value="ECO:0007669"/>
    <property type="project" value="InterPro"/>
</dbReference>
<protein>
    <submittedName>
        <fullName evidence="9">Orn/DAP/Arg decarboxylase 2</fullName>
    </submittedName>
</protein>
<feature type="active site" description="Proton donor" evidence="5">
    <location>
        <position position="348"/>
    </location>
</feature>
<name>H6NAY7_9BACL</name>
<evidence type="ECO:0000256" key="3">
    <source>
        <dbReference type="ARBA" id="ARBA00022898"/>
    </source>
</evidence>
<dbReference type="PANTHER" id="PTHR43727:SF2">
    <property type="entry name" value="GROUP IV DECARBOXYLASE"/>
    <property type="match status" value="1"/>
</dbReference>
<dbReference type="GO" id="GO:0009089">
    <property type="term" value="P:lysine biosynthetic process via diaminopimelate"/>
    <property type="evidence" value="ECO:0007669"/>
    <property type="project" value="TreeGrafter"/>
</dbReference>
<evidence type="ECO:0000313" key="10">
    <source>
        <dbReference type="Proteomes" id="UP000007523"/>
    </source>
</evidence>
<evidence type="ECO:0000256" key="2">
    <source>
        <dbReference type="ARBA" id="ARBA00022793"/>
    </source>
</evidence>
<dbReference type="PRINTS" id="PR01179">
    <property type="entry name" value="ODADCRBXLASE"/>
</dbReference>